<name>A0ACC0WPV1_9STRA</name>
<evidence type="ECO:0000313" key="1">
    <source>
        <dbReference type="EMBL" id="KAI9919776.1"/>
    </source>
</evidence>
<gene>
    <name evidence="1" type="ORF">PsorP6_017648</name>
</gene>
<proteinExistence type="predicted"/>
<dbReference type="EMBL" id="CM047590">
    <property type="protein sequence ID" value="KAI9919776.1"/>
    <property type="molecule type" value="Genomic_DNA"/>
</dbReference>
<dbReference type="Proteomes" id="UP001163321">
    <property type="component" value="Chromosome 11"/>
</dbReference>
<comment type="caution">
    <text evidence="1">The sequence shown here is derived from an EMBL/GenBank/DDBJ whole genome shotgun (WGS) entry which is preliminary data.</text>
</comment>
<protein>
    <submittedName>
        <fullName evidence="1">Uncharacterized protein</fullName>
    </submittedName>
</protein>
<organism evidence="1 2">
    <name type="scientific">Peronosclerospora sorghi</name>
    <dbReference type="NCBI Taxonomy" id="230839"/>
    <lineage>
        <taxon>Eukaryota</taxon>
        <taxon>Sar</taxon>
        <taxon>Stramenopiles</taxon>
        <taxon>Oomycota</taxon>
        <taxon>Peronosporomycetes</taxon>
        <taxon>Peronosporales</taxon>
        <taxon>Peronosporaceae</taxon>
        <taxon>Peronosclerospora</taxon>
    </lineage>
</organism>
<accession>A0ACC0WPV1</accession>
<sequence length="263" mass="30086">MKLQLAVVIVLSSIAAVVKSSLDLVPHDVLPSADLGRNGAQTVRYLRSSAGPVPKLDLITKEWKNAFVQARQQFFDAASKTRLNLANKSQLAPFQRIRLIEPSLANNKLPIVNRVNILNTMKMSDDLLLRLFAEDQEKRLVQKWLSQNKNLEQVFEDLQLNKFEAEMDLYSSPAFATWMAYAKSRYRGNAYREMIIALKNMPISEKLGAIDAIRGMRQRGEFSHLEHSEAEALLQKWNFIENYQHHEHARQVTEHGGKSYRAP</sequence>
<evidence type="ECO:0000313" key="2">
    <source>
        <dbReference type="Proteomes" id="UP001163321"/>
    </source>
</evidence>
<reference evidence="1 2" key="1">
    <citation type="journal article" date="2022" name="bioRxiv">
        <title>The genome of the oomycete Peronosclerospora sorghi, a cosmopolitan pathogen of maize and sorghum, is inflated with dispersed pseudogenes.</title>
        <authorList>
            <person name="Fletcher K."/>
            <person name="Martin F."/>
            <person name="Isakeit T."/>
            <person name="Cavanaugh K."/>
            <person name="Magill C."/>
            <person name="Michelmore R."/>
        </authorList>
    </citation>
    <scope>NUCLEOTIDE SEQUENCE [LARGE SCALE GENOMIC DNA]</scope>
    <source>
        <strain evidence="1">P6</strain>
    </source>
</reference>
<keyword evidence="2" id="KW-1185">Reference proteome</keyword>